<feature type="binding site" evidence="4">
    <location>
        <begin position="120"/>
        <end position="121"/>
    </location>
    <ligand>
        <name>acetyl-CoA</name>
        <dbReference type="ChEBI" id="CHEBI:57288"/>
    </ligand>
</feature>
<dbReference type="Pfam" id="PF13530">
    <property type="entry name" value="SCP2_2"/>
    <property type="match status" value="1"/>
</dbReference>
<dbReference type="InterPro" id="IPR041380">
    <property type="entry name" value="Acetyltransf_17"/>
</dbReference>
<name>A0AAC9LBI7_9PSEU</name>
<dbReference type="InterPro" id="IPR022902">
    <property type="entry name" value="NAcTrfase_Eis"/>
</dbReference>
<dbReference type="Gene3D" id="3.40.630.30">
    <property type="match status" value="2"/>
</dbReference>
<comment type="subunit">
    <text evidence="4">Homohexamer; trimer of dimers.</text>
</comment>
<dbReference type="InterPro" id="IPR000182">
    <property type="entry name" value="GNAT_dom"/>
</dbReference>
<dbReference type="InterPro" id="IPR025559">
    <property type="entry name" value="Eis_dom"/>
</dbReference>
<evidence type="ECO:0000313" key="7">
    <source>
        <dbReference type="Proteomes" id="UP000185511"/>
    </source>
</evidence>
<accession>A0AAC9LBI7</accession>
<dbReference type="PANTHER" id="PTHR37817">
    <property type="entry name" value="N-ACETYLTRANSFERASE EIS"/>
    <property type="match status" value="1"/>
</dbReference>
<evidence type="ECO:0000313" key="6">
    <source>
        <dbReference type="EMBL" id="APU13667.1"/>
    </source>
</evidence>
<evidence type="ECO:0000256" key="2">
    <source>
        <dbReference type="ARBA" id="ARBA00022679"/>
    </source>
</evidence>
<dbReference type="Gene3D" id="3.30.1050.10">
    <property type="entry name" value="SCP2 sterol-binding domain"/>
    <property type="match status" value="1"/>
</dbReference>
<gene>
    <name evidence="6" type="ORF">UA74_07995</name>
</gene>
<keyword evidence="2 4" id="KW-0808">Transferase</keyword>
<dbReference type="SUPFAM" id="SSF55718">
    <property type="entry name" value="SCP-like"/>
    <property type="match status" value="1"/>
</dbReference>
<sequence>MTRDDLHTRTLTDADFEQLEAVLSGAFLLEDPEVWEINRRFLEIDRVHGVFDGTELVGGAGALTRSLTLPGGWQSPVAAVTWVGTALGHRRRGILSRLMTAQLHGLHEAGAEPIAGLGASEAGIYRRFGYGVSTEWAKTTVPGKAPFRPEVDLGGDRVREVPRAEALPLITALYDRSAAHTGWMSRSAAHWEFTLVDTQAMRTGGASRLHFALHPEGYAVYRVRPGGSISAPRYQMSVVELGSTSPVGHAAVWRYLLDVDWISEVRYEKCATDDPITSLLADRRQAERSDVDALWLRLVDVDRALIARRYSAPLDVVLEIVDPRCPWNQGRWRLRVDDEGAATVTAAAERADLTIGVADLGAAFLGATRLSTLAASGLVQEHRAGAVAAASRSFLADPMPYCAVDF</sequence>
<keyword evidence="7" id="KW-1185">Reference proteome</keyword>
<keyword evidence="3 4" id="KW-0012">Acyltransferase</keyword>
<dbReference type="SUPFAM" id="SSF55729">
    <property type="entry name" value="Acyl-CoA N-acyltransferases (Nat)"/>
    <property type="match status" value="1"/>
</dbReference>
<feature type="active site" description="Proton acceptor; via carboxylate" evidence="4">
    <location>
        <position position="406"/>
    </location>
</feature>
<proteinExistence type="inferred from homology"/>
<dbReference type="Pfam" id="PF13527">
    <property type="entry name" value="Acetyltransf_9"/>
    <property type="match status" value="1"/>
</dbReference>
<dbReference type="KEGG" id="acad:UA74_07995"/>
<reference evidence="7" key="1">
    <citation type="submission" date="2016-06" db="EMBL/GenBank/DDBJ databases">
        <title>Complete genome sequence of Actinoalloteichus fjordicus DSM 46855 (=ADI127-17), type strain of the new species Actinoalloteichus fjordicus.</title>
        <authorList>
            <person name="Ruckert C."/>
            <person name="Nouioui I."/>
            <person name="Willmese J."/>
            <person name="van Wezel G."/>
            <person name="Klenk H.-P."/>
            <person name="Kalinowski J."/>
            <person name="Zotchev S.B."/>
        </authorList>
    </citation>
    <scope>NUCLEOTIDE SEQUENCE [LARGE SCALE GENOMIC DNA]</scope>
    <source>
        <strain evidence="7">ADI127-7</strain>
    </source>
</reference>
<evidence type="ECO:0000256" key="4">
    <source>
        <dbReference type="HAMAP-Rule" id="MF_01812"/>
    </source>
</evidence>
<comment type="caution">
    <text evidence="4">Lacks conserved residue(s) required for the propagation of feature annotation.</text>
</comment>
<dbReference type="NCBIfam" id="NF002367">
    <property type="entry name" value="PRK01346.1-4"/>
    <property type="match status" value="1"/>
</dbReference>
<evidence type="ECO:0000256" key="3">
    <source>
        <dbReference type="ARBA" id="ARBA00023315"/>
    </source>
</evidence>
<dbReference type="AlphaFoldDB" id="A0AAC9LBI7"/>
<evidence type="ECO:0000259" key="5">
    <source>
        <dbReference type="PROSITE" id="PS51186"/>
    </source>
</evidence>
<dbReference type="HAMAP" id="MF_01812">
    <property type="entry name" value="Eis"/>
    <property type="match status" value="1"/>
</dbReference>
<dbReference type="RefSeq" id="WP_075739718.1">
    <property type="nucleotide sequence ID" value="NZ_CP016076.1"/>
</dbReference>
<dbReference type="Pfam" id="PF17668">
    <property type="entry name" value="Acetyltransf_17"/>
    <property type="match status" value="1"/>
</dbReference>
<dbReference type="InterPro" id="IPR051554">
    <property type="entry name" value="Acetyltransferase_Eis"/>
</dbReference>
<organism evidence="6 7">
    <name type="scientific">Actinoalloteichus fjordicus</name>
    <dbReference type="NCBI Taxonomy" id="1612552"/>
    <lineage>
        <taxon>Bacteria</taxon>
        <taxon>Bacillati</taxon>
        <taxon>Actinomycetota</taxon>
        <taxon>Actinomycetes</taxon>
        <taxon>Pseudonocardiales</taxon>
        <taxon>Pseudonocardiaceae</taxon>
        <taxon>Actinoalloteichus</taxon>
    </lineage>
</organism>
<feature type="domain" description="N-acetyltransferase" evidence="5">
    <location>
        <begin position="6"/>
        <end position="154"/>
    </location>
</feature>
<dbReference type="Proteomes" id="UP000185511">
    <property type="component" value="Chromosome"/>
</dbReference>
<feature type="active site" description="Proton donor" evidence="4">
    <location>
        <position position="125"/>
    </location>
</feature>
<dbReference type="InterPro" id="IPR016181">
    <property type="entry name" value="Acyl_CoA_acyltransferase"/>
</dbReference>
<protein>
    <submittedName>
        <fullName evidence="6">Acetyltransferase</fullName>
    </submittedName>
</protein>
<evidence type="ECO:0000256" key="1">
    <source>
        <dbReference type="ARBA" id="ARBA00009213"/>
    </source>
</evidence>
<comment type="similarity">
    <text evidence="1 4">Belongs to the acetyltransferase Eis family.</text>
</comment>
<dbReference type="InterPro" id="IPR036527">
    <property type="entry name" value="SCP2_sterol-bd_dom_sf"/>
</dbReference>
<dbReference type="EMBL" id="CP016076">
    <property type="protein sequence ID" value="APU13667.1"/>
    <property type="molecule type" value="Genomic_DNA"/>
</dbReference>
<dbReference type="GO" id="GO:0030649">
    <property type="term" value="P:aminoglycoside antibiotic catabolic process"/>
    <property type="evidence" value="ECO:0007669"/>
    <property type="project" value="TreeGrafter"/>
</dbReference>
<dbReference type="PANTHER" id="PTHR37817:SF1">
    <property type="entry name" value="N-ACETYLTRANSFERASE EIS"/>
    <property type="match status" value="1"/>
</dbReference>
<feature type="binding site" evidence="4">
    <location>
        <begin position="91"/>
        <end position="96"/>
    </location>
    <ligand>
        <name>acetyl-CoA</name>
        <dbReference type="ChEBI" id="CHEBI:57288"/>
    </ligand>
</feature>
<dbReference type="GO" id="GO:0034069">
    <property type="term" value="F:aminoglycoside N-acetyltransferase activity"/>
    <property type="evidence" value="ECO:0007669"/>
    <property type="project" value="TreeGrafter"/>
</dbReference>
<dbReference type="PROSITE" id="PS51186">
    <property type="entry name" value="GNAT"/>
    <property type="match status" value="1"/>
</dbReference>